<keyword evidence="6" id="KW-1185">Reference proteome</keyword>
<feature type="non-terminal residue" evidence="5">
    <location>
        <position position="136"/>
    </location>
</feature>
<dbReference type="PANTHER" id="PTHR12420">
    <property type="entry name" value="PHD FINGER PROTEIN"/>
    <property type="match status" value="1"/>
</dbReference>
<proteinExistence type="predicted"/>
<dbReference type="Proteomes" id="UP000611227">
    <property type="component" value="Unassembled WGS sequence"/>
</dbReference>
<feature type="non-terminal residue" evidence="5">
    <location>
        <position position="1"/>
    </location>
</feature>
<dbReference type="EMBL" id="WBNM01042597">
    <property type="protein sequence ID" value="NXP82162.1"/>
    <property type="molecule type" value="Genomic_DNA"/>
</dbReference>
<reference evidence="5" key="1">
    <citation type="submission" date="2019-09" db="EMBL/GenBank/DDBJ databases">
        <title>Bird 10,000 Genomes (B10K) Project - Family phase.</title>
        <authorList>
            <person name="Zhang G."/>
        </authorList>
    </citation>
    <scope>NUCLEOTIDE SEQUENCE</scope>
    <source>
        <strain evidence="5">B10K-DU-001-30</strain>
        <tissue evidence="5">Muscle</tissue>
    </source>
</reference>
<keyword evidence="5" id="KW-0436">Ligase</keyword>
<dbReference type="PANTHER" id="PTHR12420:SF47">
    <property type="entry name" value="PHD FINGER PROTEIN 7"/>
    <property type="match status" value="1"/>
</dbReference>
<dbReference type="PROSITE" id="PS51805">
    <property type="entry name" value="EPHD"/>
    <property type="match status" value="1"/>
</dbReference>
<dbReference type="InterPro" id="IPR051188">
    <property type="entry name" value="PHD-type_Zinc_Finger"/>
</dbReference>
<dbReference type="InterPro" id="IPR019786">
    <property type="entry name" value="Zinc_finger_PHD-type_CS"/>
</dbReference>
<dbReference type="Gene3D" id="3.30.40.10">
    <property type="entry name" value="Zinc/RING finger domain, C3HC4 (zinc finger)"/>
    <property type="match status" value="1"/>
</dbReference>
<evidence type="ECO:0000256" key="3">
    <source>
        <dbReference type="ARBA" id="ARBA00022833"/>
    </source>
</evidence>
<keyword evidence="1" id="KW-0479">Metal-binding</keyword>
<feature type="domain" description="PHD-type" evidence="4">
    <location>
        <begin position="1"/>
        <end position="53"/>
    </location>
</feature>
<comment type="caution">
    <text evidence="5">The sequence shown here is derived from an EMBL/GenBank/DDBJ whole genome shotgun (WGS) entry which is preliminary data.</text>
</comment>
<dbReference type="GO" id="GO:0008270">
    <property type="term" value="F:zinc ion binding"/>
    <property type="evidence" value="ECO:0007669"/>
    <property type="project" value="UniProtKB-KW"/>
</dbReference>
<evidence type="ECO:0000256" key="1">
    <source>
        <dbReference type="ARBA" id="ARBA00022723"/>
    </source>
</evidence>
<dbReference type="GO" id="GO:0016874">
    <property type="term" value="F:ligase activity"/>
    <property type="evidence" value="ECO:0007669"/>
    <property type="project" value="UniProtKB-KW"/>
</dbReference>
<dbReference type="SUPFAM" id="SSF57903">
    <property type="entry name" value="FYVE/PHD zinc finger"/>
    <property type="match status" value="1"/>
</dbReference>
<dbReference type="InterPro" id="IPR013083">
    <property type="entry name" value="Znf_RING/FYVE/PHD"/>
</dbReference>
<dbReference type="InterPro" id="IPR034732">
    <property type="entry name" value="EPHD"/>
</dbReference>
<dbReference type="InterPro" id="IPR011011">
    <property type="entry name" value="Znf_FYVE_PHD"/>
</dbReference>
<evidence type="ECO:0000313" key="6">
    <source>
        <dbReference type="Proteomes" id="UP000611227"/>
    </source>
</evidence>
<evidence type="ECO:0000259" key="4">
    <source>
        <dbReference type="PROSITE" id="PS51805"/>
    </source>
</evidence>
<dbReference type="AlphaFoldDB" id="A0A852CLL8"/>
<dbReference type="PROSITE" id="PS01359">
    <property type="entry name" value="ZF_PHD_1"/>
    <property type="match status" value="1"/>
</dbReference>
<keyword evidence="2" id="KW-0863">Zinc-finger</keyword>
<protein>
    <submittedName>
        <fullName evidence="5">G2E3 ligase</fullName>
    </submittedName>
</protein>
<organism evidence="5 6">
    <name type="scientific">Ramphastos sulfuratus</name>
    <dbReference type="NCBI Taxonomy" id="322582"/>
    <lineage>
        <taxon>Eukaryota</taxon>
        <taxon>Metazoa</taxon>
        <taxon>Chordata</taxon>
        <taxon>Craniata</taxon>
        <taxon>Vertebrata</taxon>
        <taxon>Euteleostomi</taxon>
        <taxon>Archelosauria</taxon>
        <taxon>Archosauria</taxon>
        <taxon>Dinosauria</taxon>
        <taxon>Saurischia</taxon>
        <taxon>Theropoda</taxon>
        <taxon>Coelurosauria</taxon>
        <taxon>Aves</taxon>
        <taxon>Neognathae</taxon>
        <taxon>Neoaves</taxon>
        <taxon>Telluraves</taxon>
        <taxon>Coraciimorphae</taxon>
        <taxon>Piciformes</taxon>
        <taxon>Ramphastidae</taxon>
        <taxon>Ramphastos</taxon>
    </lineage>
</organism>
<sequence>QQCCVCGSSGAAITCWELSCKQSFHLPCVQRLSTSCLAHPFALPHRAFCSCHRPQQAVDSDPEPHTKCLLCVYLLDDTKSYTTMVCPVCQRAWFHRHCIPRHALRAGILTFKCMLCRDKEVFQHEMLRMGIRVPTR</sequence>
<evidence type="ECO:0000313" key="5">
    <source>
        <dbReference type="EMBL" id="NXP82162.1"/>
    </source>
</evidence>
<dbReference type="GO" id="GO:0005634">
    <property type="term" value="C:nucleus"/>
    <property type="evidence" value="ECO:0007669"/>
    <property type="project" value="TreeGrafter"/>
</dbReference>
<evidence type="ECO:0000256" key="2">
    <source>
        <dbReference type="ARBA" id="ARBA00022771"/>
    </source>
</evidence>
<keyword evidence="3" id="KW-0862">Zinc</keyword>
<name>A0A852CLL8_9PICI</name>
<accession>A0A852CLL8</accession>
<gene>
    <name evidence="5" type="primary">G2e3_2</name>
    <name evidence="5" type="ORF">RAMSUL_R12287</name>
</gene>